<dbReference type="STRING" id="216463.VC81_03885"/>
<dbReference type="EMBL" id="JZCR01000006">
    <property type="protein sequence ID" value="KJW13607.1"/>
    <property type="molecule type" value="Genomic_DNA"/>
</dbReference>
<comment type="caution">
    <text evidence="3">The sequence shown here is derived from an EMBL/GenBank/DDBJ whole genome shotgun (WGS) entry which is preliminary data.</text>
</comment>
<dbReference type="RefSeq" id="WP_045806829.1">
    <property type="nucleotide sequence ID" value="NZ_JZCR01000006.1"/>
</dbReference>
<name>A0A0F3RXR5_9LACO</name>
<organism evidence="3 4">
    <name type="scientific">Levilactobacillus spicheri</name>
    <dbReference type="NCBI Taxonomy" id="216463"/>
    <lineage>
        <taxon>Bacteria</taxon>
        <taxon>Bacillati</taxon>
        <taxon>Bacillota</taxon>
        <taxon>Bacilli</taxon>
        <taxon>Lactobacillales</taxon>
        <taxon>Lactobacillaceae</taxon>
        <taxon>Levilactobacillus</taxon>
    </lineage>
</organism>
<protein>
    <submittedName>
        <fullName evidence="3">Uncharacterized protein</fullName>
    </submittedName>
</protein>
<dbReference type="Proteomes" id="UP000033491">
    <property type="component" value="Unassembled WGS sequence"/>
</dbReference>
<proteinExistence type="predicted"/>
<evidence type="ECO:0000256" key="1">
    <source>
        <dbReference type="SAM" id="MobiDB-lite"/>
    </source>
</evidence>
<accession>A0A0F3RXR5</accession>
<dbReference type="PATRIC" id="fig|216463.3.peg.2609"/>
<sequence>MAINLNDFREMRKGAVNGPTKRKHFYPTLTLDGERARFNAAASERMLTAKYLTVALNGSRVLITLYNYQPKNRNAYVISKHRRKSSFSFTAIKLANYLTKVLHVNFLEDNYVYEAEFIDPAHILIEADEWISVEKRKGAQNSKDSDQRRITQPERVR</sequence>
<dbReference type="AlphaFoldDB" id="A0A0F3RXR5"/>
<feature type="region of interest" description="Disordered" evidence="1">
    <location>
        <begin position="136"/>
        <end position="157"/>
    </location>
</feature>
<evidence type="ECO:0000313" key="3">
    <source>
        <dbReference type="EMBL" id="KJW13607.1"/>
    </source>
</evidence>
<evidence type="ECO:0000313" key="2">
    <source>
        <dbReference type="EMBL" id="KJW12846.1"/>
    </source>
</evidence>
<gene>
    <name evidence="3" type="ORF">VC81_03885</name>
    <name evidence="2" type="ORF">VC81_06225</name>
</gene>
<evidence type="ECO:0000313" key="4">
    <source>
        <dbReference type="Proteomes" id="UP000033491"/>
    </source>
</evidence>
<dbReference type="EMBL" id="JZCR01000014">
    <property type="protein sequence ID" value="KJW12846.1"/>
    <property type="molecule type" value="Genomic_DNA"/>
</dbReference>
<reference evidence="3 4" key="1">
    <citation type="submission" date="2015-03" db="EMBL/GenBank/DDBJ databases">
        <authorList>
            <person name="Zheng J."/>
            <person name="Ganezle M."/>
        </authorList>
    </citation>
    <scope>NUCLEOTIDE SEQUENCE [LARGE SCALE GENOMIC DNA]</scope>
    <source>
        <strain evidence="3 4">LP38</strain>
    </source>
</reference>